<dbReference type="InterPro" id="IPR051448">
    <property type="entry name" value="CdaR-like_regulators"/>
</dbReference>
<dbReference type="OrthoDB" id="143422at2"/>
<sequence>MDSLSGLMDLIIKGSNLDGLVRYLEAQYGAVFIIANPWGRVLAASDQASFPGGSYLPFKLPVGGGEGVFQGETYLAWPLQSGAINHGYLVTLGAGKLPPRVVENLDQVGKLFLLALAREQAVLATERRYRADFIYDLLYNNFESKEALVARGQLWGWDLNRPHALMVVELLAGPGEQFRELAGAMVLEEQPQAILLPRERQLVIIIPSLEEKGATARRMQGIFNGLQQKLSRYLPGMRLAGGVGLFYPSTTDLYLSFQEAKIALEIGKLRREPGLVFFAGLGVERLLYQLTPQQLEDYYQQTLGRLEDFDRENGTSYLEVLEKFFQYNGDFQAIARHFYLHPNTLRYRLQKIGEILEVDVHSLETQLDLLAALKAGLLARHRSRG</sequence>
<dbReference type="PANTHER" id="PTHR33744:SF1">
    <property type="entry name" value="DNA-BINDING TRANSCRIPTIONAL ACTIVATOR ADER"/>
    <property type="match status" value="1"/>
</dbReference>
<evidence type="ECO:0000313" key="4">
    <source>
        <dbReference type="EMBL" id="OIQ61198.1"/>
    </source>
</evidence>
<dbReference type="InterPro" id="IPR025736">
    <property type="entry name" value="PucR_C-HTH_dom"/>
</dbReference>
<evidence type="ECO:0000313" key="5">
    <source>
        <dbReference type="Proteomes" id="UP000182811"/>
    </source>
</evidence>
<gene>
    <name evidence="4" type="primary">cdaR</name>
    <name evidence="4" type="ORF">MOTE_02740</name>
</gene>
<evidence type="ECO:0000259" key="2">
    <source>
        <dbReference type="Pfam" id="PF13556"/>
    </source>
</evidence>
<accession>A0A1J5NR78</accession>
<comment type="similarity">
    <text evidence="1">Belongs to the CdaR family.</text>
</comment>
<reference evidence="4 5" key="1">
    <citation type="submission" date="2016-08" db="EMBL/GenBank/DDBJ databases">
        <title>Genome-based comparison of Moorella thermoacetic strains.</title>
        <authorList>
            <person name="Poehlein A."/>
            <person name="Bengelsdorf F.R."/>
            <person name="Esser C."/>
            <person name="Duerre P."/>
            <person name="Daniel R."/>
        </authorList>
    </citation>
    <scope>NUCLEOTIDE SEQUENCE [LARGE SCALE GENOMIC DNA]</scope>
    <source>
        <strain evidence="4 5">DSM 21394</strain>
    </source>
</reference>
<proteinExistence type="inferred from homology"/>
<dbReference type="PANTHER" id="PTHR33744">
    <property type="entry name" value="CARBOHYDRATE DIACID REGULATOR"/>
    <property type="match status" value="1"/>
</dbReference>
<feature type="domain" description="PucR C-terminal helix-turn-helix" evidence="2">
    <location>
        <begin position="317"/>
        <end position="375"/>
    </location>
</feature>
<evidence type="ECO:0000259" key="3">
    <source>
        <dbReference type="Pfam" id="PF17853"/>
    </source>
</evidence>
<dbReference type="AlphaFoldDB" id="A0A1J5NR78"/>
<dbReference type="Pfam" id="PF13556">
    <property type="entry name" value="HTH_30"/>
    <property type="match status" value="1"/>
</dbReference>
<feature type="domain" description="CdaR GGDEF-like" evidence="3">
    <location>
        <begin position="144"/>
        <end position="266"/>
    </location>
</feature>
<dbReference type="Proteomes" id="UP000182811">
    <property type="component" value="Unassembled WGS sequence"/>
</dbReference>
<evidence type="ECO:0000256" key="1">
    <source>
        <dbReference type="ARBA" id="ARBA00006754"/>
    </source>
</evidence>
<dbReference type="InterPro" id="IPR042070">
    <property type="entry name" value="PucR_C-HTH_sf"/>
</dbReference>
<dbReference type="EMBL" id="MDDC01000002">
    <property type="protein sequence ID" value="OIQ61198.1"/>
    <property type="molecule type" value="Genomic_DNA"/>
</dbReference>
<dbReference type="Pfam" id="PF17853">
    <property type="entry name" value="GGDEF_2"/>
    <property type="match status" value="1"/>
</dbReference>
<dbReference type="InterPro" id="IPR041522">
    <property type="entry name" value="CdaR_GGDEF"/>
</dbReference>
<dbReference type="Gene3D" id="1.10.10.2840">
    <property type="entry name" value="PucR C-terminal helix-turn-helix domain"/>
    <property type="match status" value="1"/>
</dbReference>
<protein>
    <submittedName>
        <fullName evidence="4">Carbohydrate diacid regulator</fullName>
    </submittedName>
</protein>
<organism evidence="4 5">
    <name type="scientific">Neomoorella thermoacetica</name>
    <name type="common">Clostridium thermoaceticum</name>
    <dbReference type="NCBI Taxonomy" id="1525"/>
    <lineage>
        <taxon>Bacteria</taxon>
        <taxon>Bacillati</taxon>
        <taxon>Bacillota</taxon>
        <taxon>Clostridia</taxon>
        <taxon>Neomoorellales</taxon>
        <taxon>Neomoorellaceae</taxon>
        <taxon>Neomoorella</taxon>
    </lineage>
</organism>
<comment type="caution">
    <text evidence="4">The sequence shown here is derived from an EMBL/GenBank/DDBJ whole genome shotgun (WGS) entry which is preliminary data.</text>
</comment>
<name>A0A1J5NR78_NEOTH</name>